<organism evidence="1 2">
    <name type="scientific">Ceratopteris richardii</name>
    <name type="common">Triangle waterfern</name>
    <dbReference type="NCBI Taxonomy" id="49495"/>
    <lineage>
        <taxon>Eukaryota</taxon>
        <taxon>Viridiplantae</taxon>
        <taxon>Streptophyta</taxon>
        <taxon>Embryophyta</taxon>
        <taxon>Tracheophyta</taxon>
        <taxon>Polypodiopsida</taxon>
        <taxon>Polypodiidae</taxon>
        <taxon>Polypodiales</taxon>
        <taxon>Pteridineae</taxon>
        <taxon>Pteridaceae</taxon>
        <taxon>Parkerioideae</taxon>
        <taxon>Ceratopteris</taxon>
    </lineage>
</organism>
<evidence type="ECO:0000313" key="2">
    <source>
        <dbReference type="Proteomes" id="UP000825935"/>
    </source>
</evidence>
<reference evidence="1" key="1">
    <citation type="submission" date="2021-08" db="EMBL/GenBank/DDBJ databases">
        <title>WGS assembly of Ceratopteris richardii.</title>
        <authorList>
            <person name="Marchant D.B."/>
            <person name="Chen G."/>
            <person name="Jenkins J."/>
            <person name="Shu S."/>
            <person name="Leebens-Mack J."/>
            <person name="Grimwood J."/>
            <person name="Schmutz J."/>
            <person name="Soltis P."/>
            <person name="Soltis D."/>
            <person name="Chen Z.-H."/>
        </authorList>
    </citation>
    <scope>NUCLEOTIDE SEQUENCE</scope>
    <source>
        <strain evidence="1">Whitten #5841</strain>
        <tissue evidence="1">Leaf</tissue>
    </source>
</reference>
<keyword evidence="2" id="KW-1185">Reference proteome</keyword>
<name>A0A8T2Q0W6_CERRI</name>
<dbReference type="EMBL" id="CM035444">
    <property type="protein sequence ID" value="KAH7277223.1"/>
    <property type="molecule type" value="Genomic_DNA"/>
</dbReference>
<dbReference type="AlphaFoldDB" id="A0A8T2Q0W6"/>
<dbReference type="Proteomes" id="UP000825935">
    <property type="component" value="Chromosome 39"/>
</dbReference>
<sequence>MLVPYHLHWIRKKAPSYEKYLGVVDNAGALSPPLGTKEGPVI</sequence>
<gene>
    <name evidence="1" type="ORF">KP509_39G040800</name>
</gene>
<comment type="caution">
    <text evidence="1">The sequence shown here is derived from an EMBL/GenBank/DDBJ whole genome shotgun (WGS) entry which is preliminary data.</text>
</comment>
<accession>A0A8T2Q0W6</accession>
<evidence type="ECO:0000313" key="1">
    <source>
        <dbReference type="EMBL" id="KAH7277223.1"/>
    </source>
</evidence>
<proteinExistence type="predicted"/>
<protein>
    <submittedName>
        <fullName evidence="1">Uncharacterized protein</fullName>
    </submittedName>
</protein>